<dbReference type="AlphaFoldDB" id="A0A2H0TZG6"/>
<protein>
    <submittedName>
        <fullName evidence="1">Uncharacterized protein</fullName>
    </submittedName>
</protein>
<proteinExistence type="predicted"/>
<dbReference type="Proteomes" id="UP000230852">
    <property type="component" value="Unassembled WGS sequence"/>
</dbReference>
<gene>
    <name evidence="1" type="ORF">COU28_00620</name>
</gene>
<evidence type="ECO:0000313" key="2">
    <source>
        <dbReference type="Proteomes" id="UP000230852"/>
    </source>
</evidence>
<accession>A0A2H0TZG6</accession>
<organism evidence="1 2">
    <name type="scientific">Candidatus Magasanikbacteria bacterium CG10_big_fil_rev_8_21_14_0_10_36_16</name>
    <dbReference type="NCBI Taxonomy" id="1974645"/>
    <lineage>
        <taxon>Bacteria</taxon>
        <taxon>Candidatus Magasanikiibacteriota</taxon>
    </lineage>
</organism>
<evidence type="ECO:0000313" key="1">
    <source>
        <dbReference type="EMBL" id="PIR78621.1"/>
    </source>
</evidence>
<sequence>MVNFEKSPQIFLPENKTTQPILPPELVQHVSIKRLQENIKNHPEMSRELTELQKERIKKIKKVLMEIPLIHATSNETISQGLADMKPTEDLPNNHQGHSLESDRSLGLTKCVFFGWGLPQKGYGRFITKFSPELLDLENVFVTPMDIGHIEFADHKPFEDFEEERKKRIDEHYFSSMVTGRAWQEIMARRVLKHIEEGNPFFPLYDLYSMGEIKHYGKVPSQEFLGSFKTSDMREHYKYLYEHGFSFANMEQDNRLYRQTGKKYGVDPLYEECNIDYEEASNFWKKTLNISQ</sequence>
<name>A0A2H0TZG6_9BACT</name>
<reference evidence="2" key="1">
    <citation type="submission" date="2017-09" db="EMBL/GenBank/DDBJ databases">
        <title>Depth-based differentiation of microbial function through sediment-hosted aquifers and enrichment of novel symbionts in the deep terrestrial subsurface.</title>
        <authorList>
            <person name="Probst A.J."/>
            <person name="Ladd B."/>
            <person name="Jarett J.K."/>
            <person name="Geller-Mcgrath D.E."/>
            <person name="Sieber C.M.K."/>
            <person name="Emerson J.B."/>
            <person name="Anantharaman K."/>
            <person name="Thomas B.C."/>
            <person name="Malmstrom R."/>
            <person name="Stieglmeier M."/>
            <person name="Klingl A."/>
            <person name="Woyke T."/>
            <person name="Ryan C.M."/>
            <person name="Banfield J.F."/>
        </authorList>
    </citation>
    <scope>NUCLEOTIDE SEQUENCE [LARGE SCALE GENOMIC DNA]</scope>
</reference>
<comment type="caution">
    <text evidence="1">The sequence shown here is derived from an EMBL/GenBank/DDBJ whole genome shotgun (WGS) entry which is preliminary data.</text>
</comment>
<dbReference type="EMBL" id="PFBU01000010">
    <property type="protein sequence ID" value="PIR78621.1"/>
    <property type="molecule type" value="Genomic_DNA"/>
</dbReference>